<protein>
    <submittedName>
        <fullName evidence="1">Uncharacterized protein</fullName>
    </submittedName>
</protein>
<accession>A0A7T0M0U8</accession>
<dbReference type="Proteomes" id="UP000594822">
    <property type="component" value="Segment"/>
</dbReference>
<evidence type="ECO:0000313" key="2">
    <source>
        <dbReference type="Proteomes" id="UP000594822"/>
    </source>
</evidence>
<dbReference type="EMBL" id="MW291016">
    <property type="protein sequence ID" value="QPL13986.1"/>
    <property type="molecule type" value="Genomic_DNA"/>
</dbReference>
<organism evidence="1 2">
    <name type="scientific">Gordonia phage Blino</name>
    <dbReference type="NCBI Taxonomy" id="2793696"/>
    <lineage>
        <taxon>Viruses</taxon>
        <taxon>Duplodnaviria</taxon>
        <taxon>Heunggongvirae</taxon>
        <taxon>Uroviricota</taxon>
        <taxon>Caudoviricetes</taxon>
        <taxon>Jujuvirus</taxon>
        <taxon>Jujuvirus blino</taxon>
    </lineage>
</organism>
<sequence>MTPRVRVLRIRPPYSVDCPHCLELLRAEADAPHWLDWFRTAKSTTPVARQPN</sequence>
<gene>
    <name evidence="1" type="primary">38</name>
    <name evidence="1" type="ORF">SEA_BLINO_38</name>
</gene>
<keyword evidence="2" id="KW-1185">Reference proteome</keyword>
<reference evidence="1 2" key="1">
    <citation type="submission" date="2020-11" db="EMBL/GenBank/DDBJ databases">
        <authorList>
            <person name="Abbas M."/>
            <person name="Al-Sayah O.M."/>
            <person name="Andersen R.L.H."/>
            <person name="Bergmann J.E."/>
            <person name="Bova E."/>
            <person name="Brown M.E."/>
            <person name="Bubb C.A."/>
            <person name="Burke A.C."/>
            <person name="Callaghan L.J."/>
            <person name="Cen M."/>
            <person name="Choy S."/>
            <person name="Cooney E.A."/>
            <person name="Costea E.M."/>
            <person name="Dean S.N."/>
            <person name="DeRose A."/>
            <person name="Dusenberry H.A."/>
            <person name="English J.H."/>
            <person name="Evans K.M."/>
            <person name="Ganiere N.C."/>
            <person name="Gidwani K.N."/>
            <person name="Giroski J.N."/>
            <person name="Golden E.M."/>
            <person name="Gonzalez D."/>
            <person name="Graham A.P."/>
            <person name="Guo Y."/>
            <person name="Hua K.S."/>
            <person name="Huynh L.M."/>
            <person name="Isaac D.M."/>
            <person name="Karmazyn C.B."/>
            <person name="Keith A.M."/>
            <person name="Khattri M.R."/>
            <person name="Khieu A.S."/>
            <person name="Khripkova S.C."/>
            <person name="Kim J.W."/>
            <person name="Lane S.C."/>
            <person name="Lascola A.T."/>
            <person name="Loui A.O."/>
            <person name="Lux A.T."/>
            <person name="Mannino A.M."/>
            <person name="Marcinko M.S."/>
            <person name="Martin A."/>
            <person name="Marvil H.G."/>
            <person name="May R.M."/>
            <person name="Mihalic J.A."/>
            <person name="Mullen A.E."/>
            <person name="Neal C.V."/>
            <person name="Neal M.A."/>
            <person name="Ortiz G."/>
            <person name="Patel R.U."/>
            <person name="Pathapadu A.S."/>
            <person name="Pellegrino J."/>
            <person name="Perks C.M."/>
            <person name="Peschel J.L."/>
            <person name="Peters W.T."/>
            <person name="Plenty T.M."/>
            <person name="Ramnath S.P."/>
            <person name="Ranatunga R.N."/>
            <person name="Reed E.A."/>
            <person name="Rockhill M.J."/>
            <person name="Rupp J.S."/>
            <person name="Salmon W.P."/>
            <person name="Santora M.A."/>
            <person name="Satcho E.S."/>
            <person name="Sathasivam A."/>
            <person name="Schartner A.G."/>
            <person name="Sergi R."/>
            <person name="Shannon L.C."/>
            <person name="Shay K.-I.J."/>
            <person name="Steinmetz E.L."/>
            <person name="Stern A.M."/>
            <person name="Vanacore A.D."/>
            <person name="Xu K."/>
            <person name="Grousd J.A."/>
            <person name="Warner M.H."/>
            <person name="Garlena R.A."/>
            <person name="Russell D.A."/>
            <person name="Pope W.H."/>
            <person name="Jacobs-Sera D."/>
            <person name="Hatfull G.F."/>
        </authorList>
    </citation>
    <scope>NUCLEOTIDE SEQUENCE [LARGE SCALE GENOMIC DNA]</scope>
</reference>
<name>A0A7T0M0U8_9CAUD</name>
<dbReference type="GeneID" id="65132688"/>
<dbReference type="RefSeq" id="YP_010114127.1">
    <property type="nucleotide sequence ID" value="NC_055912.1"/>
</dbReference>
<proteinExistence type="predicted"/>
<evidence type="ECO:0000313" key="1">
    <source>
        <dbReference type="EMBL" id="QPL13986.1"/>
    </source>
</evidence>
<dbReference type="KEGG" id="vg:65132688"/>